<dbReference type="EMBL" id="BAABIQ010000044">
    <property type="protein sequence ID" value="GAA4807616.1"/>
    <property type="molecule type" value="Genomic_DNA"/>
</dbReference>
<feature type="transmembrane region" description="Helical" evidence="1">
    <location>
        <begin position="360"/>
        <end position="381"/>
    </location>
</feature>
<dbReference type="Proteomes" id="UP001501411">
    <property type="component" value="Unassembled WGS sequence"/>
</dbReference>
<feature type="transmembrane region" description="Helical" evidence="1">
    <location>
        <begin position="35"/>
        <end position="56"/>
    </location>
</feature>
<keyword evidence="1" id="KW-0472">Membrane</keyword>
<evidence type="ECO:0000313" key="2">
    <source>
        <dbReference type="EMBL" id="GAA4807616.1"/>
    </source>
</evidence>
<protein>
    <submittedName>
        <fullName evidence="2">PepSY domain-containing protein</fullName>
    </submittedName>
</protein>
<feature type="transmembrane region" description="Helical" evidence="1">
    <location>
        <begin position="167"/>
        <end position="191"/>
    </location>
</feature>
<evidence type="ECO:0000313" key="3">
    <source>
        <dbReference type="Proteomes" id="UP001501411"/>
    </source>
</evidence>
<keyword evidence="1" id="KW-0812">Transmembrane</keyword>
<sequence>MGRPVDDDFQMSSLFKENNYGNIKKCKTLVWWHKWTSLICTLFLLLLCVTGLPLVFHEEIDDLSKTKKEEMNPNGQTEQASLDVVLANGKKAQPNKVTRFVFWDDEDPSVVYLSLSDSLTAPPENYKILQMNAYTGELEEQLKVDEGFMHIMLQLHTDLFLGIGGKLFLGLMGILFIIAIISGVVLYGPIMKKYDFGMIRNEKSRRLKWLDMHNLLGIVALFWTFVVGFTGVINTLSDVVLGLWQQGQLAEMTAPYSDAKPLHPDSLYSLELATKTAVKAAPHMGLRIIAMPGTMFTSKHHYAVFMKGNTPLTSRLLMPALVDAKTGKLTDMRKMPWYVNALFLSEPLHFGDYGGLPLKMVWALLDIITIAILITGLYLWVSRLKASKAQLARLDNKSPVLVQEELNHEF</sequence>
<proteinExistence type="predicted"/>
<keyword evidence="1" id="KW-1133">Transmembrane helix</keyword>
<gene>
    <name evidence="2" type="ORF">GCM10023231_41050</name>
</gene>
<keyword evidence="3" id="KW-1185">Reference proteome</keyword>
<feature type="transmembrane region" description="Helical" evidence="1">
    <location>
        <begin position="212"/>
        <end position="233"/>
    </location>
</feature>
<dbReference type="InterPro" id="IPR005625">
    <property type="entry name" value="PepSY-ass_TM"/>
</dbReference>
<dbReference type="PANTHER" id="PTHR34219">
    <property type="entry name" value="IRON-REGULATED INNER MEMBRANE PROTEIN-RELATED"/>
    <property type="match status" value="1"/>
</dbReference>
<name>A0ABP9CDN1_9SPHI</name>
<evidence type="ECO:0000256" key="1">
    <source>
        <dbReference type="SAM" id="Phobius"/>
    </source>
</evidence>
<organism evidence="2 3">
    <name type="scientific">Olivibacter ginsenosidimutans</name>
    <dbReference type="NCBI Taxonomy" id="1176537"/>
    <lineage>
        <taxon>Bacteria</taxon>
        <taxon>Pseudomonadati</taxon>
        <taxon>Bacteroidota</taxon>
        <taxon>Sphingobacteriia</taxon>
        <taxon>Sphingobacteriales</taxon>
        <taxon>Sphingobacteriaceae</taxon>
        <taxon>Olivibacter</taxon>
    </lineage>
</organism>
<dbReference type="Pfam" id="PF03929">
    <property type="entry name" value="PepSY_TM"/>
    <property type="match status" value="1"/>
</dbReference>
<dbReference type="PANTHER" id="PTHR34219:SF3">
    <property type="entry name" value="BLL7967 PROTEIN"/>
    <property type="match status" value="1"/>
</dbReference>
<reference evidence="3" key="1">
    <citation type="journal article" date="2019" name="Int. J. Syst. Evol. Microbiol.">
        <title>The Global Catalogue of Microorganisms (GCM) 10K type strain sequencing project: providing services to taxonomists for standard genome sequencing and annotation.</title>
        <authorList>
            <consortium name="The Broad Institute Genomics Platform"/>
            <consortium name="The Broad Institute Genome Sequencing Center for Infectious Disease"/>
            <person name="Wu L."/>
            <person name="Ma J."/>
        </authorList>
    </citation>
    <scope>NUCLEOTIDE SEQUENCE [LARGE SCALE GENOMIC DNA]</scope>
    <source>
        <strain evidence="3">JCM 18200</strain>
    </source>
</reference>
<comment type="caution">
    <text evidence="2">The sequence shown here is derived from an EMBL/GenBank/DDBJ whole genome shotgun (WGS) entry which is preliminary data.</text>
</comment>
<accession>A0ABP9CDN1</accession>